<accession>A0A933RXJ8</accession>
<organism evidence="2 3">
    <name type="scientific">Rhodopseudomonas palustris</name>
    <dbReference type="NCBI Taxonomy" id="1076"/>
    <lineage>
        <taxon>Bacteria</taxon>
        <taxon>Pseudomonadati</taxon>
        <taxon>Pseudomonadota</taxon>
        <taxon>Alphaproteobacteria</taxon>
        <taxon>Hyphomicrobiales</taxon>
        <taxon>Nitrobacteraceae</taxon>
        <taxon>Rhodopseudomonas</taxon>
    </lineage>
</organism>
<evidence type="ECO:0000313" key="2">
    <source>
        <dbReference type="EMBL" id="MBI5130051.1"/>
    </source>
</evidence>
<comment type="caution">
    <text evidence="2">The sequence shown here is derived from an EMBL/GenBank/DDBJ whole genome shotgun (WGS) entry which is preliminary data.</text>
</comment>
<dbReference type="AlphaFoldDB" id="A0A933RXJ8"/>
<dbReference type="Pfam" id="PF09926">
    <property type="entry name" value="DUF2158"/>
    <property type="match status" value="1"/>
</dbReference>
<reference evidence="2" key="1">
    <citation type="submission" date="2020-07" db="EMBL/GenBank/DDBJ databases">
        <title>Huge and variable diversity of episymbiotic CPR bacteria and DPANN archaea in groundwater ecosystems.</title>
        <authorList>
            <person name="He C.Y."/>
            <person name="Keren R."/>
            <person name="Whittaker M."/>
            <person name="Farag I.F."/>
            <person name="Doudna J."/>
            <person name="Cate J.H.D."/>
            <person name="Banfield J.F."/>
        </authorList>
    </citation>
    <scope>NUCLEOTIDE SEQUENCE</scope>
    <source>
        <strain evidence="2">NC_groundwater_1818_Pr3_B-0.1um_66_35</strain>
    </source>
</reference>
<protein>
    <submittedName>
        <fullName evidence="2">DUF2158 domain-containing protein</fullName>
    </submittedName>
</protein>
<name>A0A933RXJ8_RHOPL</name>
<dbReference type="InterPro" id="IPR019226">
    <property type="entry name" value="DUF2158"/>
</dbReference>
<feature type="compositionally biased region" description="Acidic residues" evidence="1">
    <location>
        <begin position="54"/>
        <end position="71"/>
    </location>
</feature>
<evidence type="ECO:0000256" key="1">
    <source>
        <dbReference type="SAM" id="MobiDB-lite"/>
    </source>
</evidence>
<proteinExistence type="predicted"/>
<feature type="region of interest" description="Disordered" evidence="1">
    <location>
        <begin position="54"/>
        <end position="77"/>
    </location>
</feature>
<dbReference type="Proteomes" id="UP000782519">
    <property type="component" value="Unassembled WGS sequence"/>
</dbReference>
<evidence type="ECO:0000313" key="3">
    <source>
        <dbReference type="Proteomes" id="UP000782519"/>
    </source>
</evidence>
<gene>
    <name evidence="2" type="ORF">HZA66_11470</name>
</gene>
<sequence>MDFKAGDVVILKSGGQAMTVAETRADEVVCVWMGEEGDLFREGLPPAVLETIEVSDDDAEDDAEDDADDDTEASKVA</sequence>
<dbReference type="EMBL" id="JACRJB010000030">
    <property type="protein sequence ID" value="MBI5130051.1"/>
    <property type="molecule type" value="Genomic_DNA"/>
</dbReference>